<name>A0ABV1GVQ4_9BACT</name>
<dbReference type="InterPro" id="IPR050553">
    <property type="entry name" value="Thioredoxin_ResA/DsbE_sf"/>
</dbReference>
<dbReference type="PANTHER" id="PTHR42852:SF13">
    <property type="entry name" value="PROTEIN DIPZ"/>
    <property type="match status" value="1"/>
</dbReference>
<dbReference type="SUPFAM" id="SSF52833">
    <property type="entry name" value="Thioredoxin-like"/>
    <property type="match status" value="1"/>
</dbReference>
<evidence type="ECO:0000313" key="3">
    <source>
        <dbReference type="Proteomes" id="UP001460202"/>
    </source>
</evidence>
<evidence type="ECO:0000313" key="2">
    <source>
        <dbReference type="EMBL" id="MEQ2544028.1"/>
    </source>
</evidence>
<dbReference type="Gene3D" id="3.40.30.10">
    <property type="entry name" value="Glutaredoxin"/>
    <property type="match status" value="1"/>
</dbReference>
<dbReference type="Proteomes" id="UP001460202">
    <property type="component" value="Unassembled WGS sequence"/>
</dbReference>
<dbReference type="InterPro" id="IPR036249">
    <property type="entry name" value="Thioredoxin-like_sf"/>
</dbReference>
<accession>A0ABV1GVQ4</accession>
<protein>
    <submittedName>
        <fullName evidence="2">TlpA disulfide reductase family protein</fullName>
    </submittedName>
</protein>
<dbReference type="InterPro" id="IPR013766">
    <property type="entry name" value="Thioredoxin_domain"/>
</dbReference>
<proteinExistence type="predicted"/>
<evidence type="ECO:0000259" key="1">
    <source>
        <dbReference type="PROSITE" id="PS51352"/>
    </source>
</evidence>
<dbReference type="InterPro" id="IPR012336">
    <property type="entry name" value="Thioredoxin-like_fold"/>
</dbReference>
<dbReference type="RefSeq" id="WP_349093811.1">
    <property type="nucleotide sequence ID" value="NZ_JBBMFL010000003.1"/>
</dbReference>
<sequence length="176" mass="20333">MVIPSVVLCVLFYTKYELWIHYVNFGTFSGQVEQIIDIPILFQDNAGNNISLSDFKGKYVIFDFWNSSCSACIRAFPNVQVLYEKLSETKTFEIYSVFCWMAKRNEASQTGVDILFQRGYSFPILSMDINNPILQKMRINSFPTVIIFDPDGRLIFRGNIEHATDYLHLLIKDDNG</sequence>
<dbReference type="Pfam" id="PF13905">
    <property type="entry name" value="Thioredoxin_8"/>
    <property type="match status" value="1"/>
</dbReference>
<reference evidence="2 3" key="1">
    <citation type="submission" date="2024-03" db="EMBL/GenBank/DDBJ databases">
        <title>Human intestinal bacterial collection.</title>
        <authorList>
            <person name="Pauvert C."/>
            <person name="Hitch T.C.A."/>
            <person name="Clavel T."/>
        </authorList>
    </citation>
    <scope>NUCLEOTIDE SEQUENCE [LARGE SCALE GENOMIC DNA]</scope>
    <source>
        <strain evidence="2 3">CLA-KB-H122</strain>
    </source>
</reference>
<feature type="domain" description="Thioredoxin" evidence="1">
    <location>
        <begin position="29"/>
        <end position="175"/>
    </location>
</feature>
<keyword evidence="3" id="KW-1185">Reference proteome</keyword>
<organism evidence="2 3">
    <name type="scientific">Alistipes intestinihominis</name>
    <dbReference type="NCBI Taxonomy" id="3133172"/>
    <lineage>
        <taxon>Bacteria</taxon>
        <taxon>Pseudomonadati</taxon>
        <taxon>Bacteroidota</taxon>
        <taxon>Bacteroidia</taxon>
        <taxon>Bacteroidales</taxon>
        <taxon>Rikenellaceae</taxon>
        <taxon>Alistipes</taxon>
    </lineage>
</organism>
<dbReference type="PROSITE" id="PS51352">
    <property type="entry name" value="THIOREDOXIN_2"/>
    <property type="match status" value="1"/>
</dbReference>
<gene>
    <name evidence="2" type="ORF">WMO46_03560</name>
</gene>
<dbReference type="PANTHER" id="PTHR42852">
    <property type="entry name" value="THIOL:DISULFIDE INTERCHANGE PROTEIN DSBE"/>
    <property type="match status" value="1"/>
</dbReference>
<dbReference type="CDD" id="cd02966">
    <property type="entry name" value="TlpA_like_family"/>
    <property type="match status" value="1"/>
</dbReference>
<comment type="caution">
    <text evidence="2">The sequence shown here is derived from an EMBL/GenBank/DDBJ whole genome shotgun (WGS) entry which is preliminary data.</text>
</comment>
<dbReference type="EMBL" id="JBBMFL010000003">
    <property type="protein sequence ID" value="MEQ2544028.1"/>
    <property type="molecule type" value="Genomic_DNA"/>
</dbReference>